<evidence type="ECO:0000313" key="2">
    <source>
        <dbReference type="Proteomes" id="UP000182089"/>
    </source>
</evidence>
<reference evidence="1 2" key="1">
    <citation type="submission" date="2016-10" db="EMBL/GenBank/DDBJ databases">
        <authorList>
            <person name="Varghese N."/>
            <person name="Submissions S."/>
        </authorList>
    </citation>
    <scope>NUCLEOTIDE SEQUENCE [LARGE SCALE GENOMIC DNA]</scope>
    <source>
        <strain evidence="1 2">WC1T17</strain>
    </source>
</reference>
<comment type="caution">
    <text evidence="1">The sequence shown here is derived from an EMBL/GenBank/DDBJ whole genome shotgun (WGS) entry which is preliminary data.</text>
</comment>
<accession>A0ABY1ADL7</accession>
<protein>
    <submittedName>
        <fullName evidence="1">Uncharacterized protein</fullName>
    </submittedName>
</protein>
<dbReference type="InterPro" id="IPR011032">
    <property type="entry name" value="GroES-like_sf"/>
</dbReference>
<name>A0ABY1ADL7_9LACO</name>
<dbReference type="EMBL" id="FOCC01000014">
    <property type="protein sequence ID" value="SEM92894.1"/>
    <property type="molecule type" value="Genomic_DNA"/>
</dbReference>
<dbReference type="Gene3D" id="3.90.180.10">
    <property type="entry name" value="Medium-chain alcohol dehydrogenases, catalytic domain"/>
    <property type="match status" value="1"/>
</dbReference>
<proteinExistence type="predicted"/>
<organism evidence="1 2">
    <name type="scientific">Ligilactobacillus ruminis</name>
    <dbReference type="NCBI Taxonomy" id="1623"/>
    <lineage>
        <taxon>Bacteria</taxon>
        <taxon>Bacillati</taxon>
        <taxon>Bacillota</taxon>
        <taxon>Bacilli</taxon>
        <taxon>Lactobacillales</taxon>
        <taxon>Lactobacillaceae</taxon>
        <taxon>Ligilactobacillus</taxon>
    </lineage>
</organism>
<dbReference type="SUPFAM" id="SSF50129">
    <property type="entry name" value="GroES-like"/>
    <property type="match status" value="1"/>
</dbReference>
<evidence type="ECO:0000313" key="1">
    <source>
        <dbReference type="EMBL" id="SEM92894.1"/>
    </source>
</evidence>
<dbReference type="Proteomes" id="UP000182089">
    <property type="component" value="Unassembled WGS sequence"/>
</dbReference>
<sequence>MKAAVFETMKAVPEIKEIPMPTVKEGEQLVKVLAASIDNVTRARANGSHYSAKDATGFVDGFDGVGQTEDGKIILFCGCQR</sequence>
<gene>
    <name evidence="1" type="ORF">SAMN05216431_11422</name>
</gene>